<reference evidence="3 4" key="1">
    <citation type="submission" date="2019-11" db="EMBL/GenBank/DDBJ databases">
        <title>Gordonia sp. nov., a novel actinobacterium isolated from mangrove soil in Hainan.</title>
        <authorList>
            <person name="Huang X."/>
            <person name="Xie Y."/>
            <person name="Chu X."/>
            <person name="Xiao K."/>
        </authorList>
    </citation>
    <scope>NUCLEOTIDE SEQUENCE [LARGE SCALE GENOMIC DNA]</scope>
    <source>
        <strain evidence="3 4">HNM0687</strain>
    </source>
</reference>
<sequence length="578" mass="62838">MSDGRGDHADRGDEQAGRRAAHVLAAMPQPVILVGADGRVAMANPAALHVLNLRSASVPGIPLEDVGIDFAATESSPIAVCARTGEAFDDQVATIVASQGRRWLSCNGRPIADDGAAAVVVTITDITERHRETARLEWDANRFEWQAFHDDLTDLLNRAGTLTAIGEHLQKLSAPEDCVAVHYVDLDGFGMINDGLGRAVGDDILTTIGGRLRDALGHTAAVGRLGGDDFVVVELIRDDLRDRLDHQAARIRDAIDQPIALDGRTERVSASIGVAVARHGADHPAPLDLLRDAEIALYEARTNTTVRPYAWFRPHYRSDRLRRQRIEYELRNSVKSDPGQLYFDYHPVVDVGRGHERVALEALMRWRHPKLGQVSPGEFITIARRSDLIEQLGAHLVDTTMREFVDNQATTDGLVLSLNFTRRELADRHFVPRLQLALGDSGLVPSRLCVEISERDLAAGDAKGIKATMTSIRDLGCEIAVDDFGTGGMGLSDLYQMPITTVKTAKAFVDEMEDGAADEADRAELMVTGIASAAHALGITVVAEGVETSRQAAAIERAGCDFAQGFFYAFPQRLVDID</sequence>
<organism evidence="3 4">
    <name type="scientific">Gordonia mangrovi</name>
    <dbReference type="NCBI Taxonomy" id="2665643"/>
    <lineage>
        <taxon>Bacteria</taxon>
        <taxon>Bacillati</taxon>
        <taxon>Actinomycetota</taxon>
        <taxon>Actinomycetes</taxon>
        <taxon>Mycobacteriales</taxon>
        <taxon>Gordoniaceae</taxon>
        <taxon>Gordonia</taxon>
    </lineage>
</organism>
<dbReference type="SUPFAM" id="SSF55073">
    <property type="entry name" value="Nucleotide cyclase"/>
    <property type="match status" value="1"/>
</dbReference>
<evidence type="ECO:0000259" key="1">
    <source>
        <dbReference type="PROSITE" id="PS50883"/>
    </source>
</evidence>
<dbReference type="InterPro" id="IPR001633">
    <property type="entry name" value="EAL_dom"/>
</dbReference>
<dbReference type="InterPro" id="IPR000160">
    <property type="entry name" value="GGDEF_dom"/>
</dbReference>
<dbReference type="SUPFAM" id="SSF55785">
    <property type="entry name" value="PYP-like sensor domain (PAS domain)"/>
    <property type="match status" value="1"/>
</dbReference>
<dbReference type="SMART" id="SM00052">
    <property type="entry name" value="EAL"/>
    <property type="match status" value="1"/>
</dbReference>
<dbReference type="InterPro" id="IPR000014">
    <property type="entry name" value="PAS"/>
</dbReference>
<dbReference type="CDD" id="cd01949">
    <property type="entry name" value="GGDEF"/>
    <property type="match status" value="1"/>
</dbReference>
<protein>
    <submittedName>
        <fullName evidence="3">EAL domain-containing protein</fullName>
    </submittedName>
</protein>
<name>A0A6L7GWI1_9ACTN</name>
<dbReference type="InterPro" id="IPR029787">
    <property type="entry name" value="Nucleotide_cyclase"/>
</dbReference>
<dbReference type="NCBIfam" id="TIGR00254">
    <property type="entry name" value="GGDEF"/>
    <property type="match status" value="1"/>
</dbReference>
<dbReference type="InterPro" id="IPR035919">
    <property type="entry name" value="EAL_sf"/>
</dbReference>
<dbReference type="Gene3D" id="3.30.70.270">
    <property type="match status" value="1"/>
</dbReference>
<dbReference type="Proteomes" id="UP000475545">
    <property type="component" value="Unassembled WGS sequence"/>
</dbReference>
<dbReference type="PANTHER" id="PTHR44757">
    <property type="entry name" value="DIGUANYLATE CYCLASE DGCP"/>
    <property type="match status" value="1"/>
</dbReference>
<dbReference type="InterPro" id="IPR043128">
    <property type="entry name" value="Rev_trsase/Diguanyl_cyclase"/>
</dbReference>
<dbReference type="SUPFAM" id="SSF141868">
    <property type="entry name" value="EAL domain-like"/>
    <property type="match status" value="1"/>
</dbReference>
<dbReference type="SMART" id="SM00267">
    <property type="entry name" value="GGDEF"/>
    <property type="match status" value="1"/>
</dbReference>
<evidence type="ECO:0000313" key="3">
    <source>
        <dbReference type="EMBL" id="MXP22858.1"/>
    </source>
</evidence>
<dbReference type="Pfam" id="PF00563">
    <property type="entry name" value="EAL"/>
    <property type="match status" value="1"/>
</dbReference>
<dbReference type="PROSITE" id="PS50883">
    <property type="entry name" value="EAL"/>
    <property type="match status" value="1"/>
</dbReference>
<dbReference type="PANTHER" id="PTHR44757:SF2">
    <property type="entry name" value="BIOFILM ARCHITECTURE MAINTENANCE PROTEIN MBAA"/>
    <property type="match status" value="1"/>
</dbReference>
<keyword evidence="4" id="KW-1185">Reference proteome</keyword>
<dbReference type="Gene3D" id="3.20.20.450">
    <property type="entry name" value="EAL domain"/>
    <property type="match status" value="1"/>
</dbReference>
<feature type="domain" description="EAL" evidence="1">
    <location>
        <begin position="323"/>
        <end position="578"/>
    </location>
</feature>
<dbReference type="Pfam" id="PF00990">
    <property type="entry name" value="GGDEF"/>
    <property type="match status" value="1"/>
</dbReference>
<dbReference type="Pfam" id="PF08448">
    <property type="entry name" value="PAS_4"/>
    <property type="match status" value="1"/>
</dbReference>
<evidence type="ECO:0000259" key="2">
    <source>
        <dbReference type="PROSITE" id="PS50887"/>
    </source>
</evidence>
<dbReference type="InterPro" id="IPR052155">
    <property type="entry name" value="Biofilm_reg_signaling"/>
</dbReference>
<proteinExistence type="predicted"/>
<dbReference type="InterPro" id="IPR013656">
    <property type="entry name" value="PAS_4"/>
</dbReference>
<dbReference type="EMBL" id="WMBR01000004">
    <property type="protein sequence ID" value="MXP22858.1"/>
    <property type="molecule type" value="Genomic_DNA"/>
</dbReference>
<dbReference type="InterPro" id="IPR035965">
    <property type="entry name" value="PAS-like_dom_sf"/>
</dbReference>
<dbReference type="AlphaFoldDB" id="A0A6L7GWI1"/>
<dbReference type="CDD" id="cd01948">
    <property type="entry name" value="EAL"/>
    <property type="match status" value="1"/>
</dbReference>
<evidence type="ECO:0000313" key="4">
    <source>
        <dbReference type="Proteomes" id="UP000475545"/>
    </source>
</evidence>
<dbReference type="Gene3D" id="3.30.450.20">
    <property type="entry name" value="PAS domain"/>
    <property type="match status" value="1"/>
</dbReference>
<feature type="domain" description="GGDEF" evidence="2">
    <location>
        <begin position="177"/>
        <end position="314"/>
    </location>
</feature>
<dbReference type="CDD" id="cd00130">
    <property type="entry name" value="PAS"/>
    <property type="match status" value="1"/>
</dbReference>
<dbReference type="PROSITE" id="PS50887">
    <property type="entry name" value="GGDEF"/>
    <property type="match status" value="1"/>
</dbReference>
<comment type="caution">
    <text evidence="3">The sequence shown here is derived from an EMBL/GenBank/DDBJ whole genome shotgun (WGS) entry which is preliminary data.</text>
</comment>
<gene>
    <name evidence="3" type="ORF">GIY30_16070</name>
</gene>
<accession>A0A6L7GWI1</accession>